<organism evidence="1">
    <name type="scientific">marine sediment metagenome</name>
    <dbReference type="NCBI Taxonomy" id="412755"/>
    <lineage>
        <taxon>unclassified sequences</taxon>
        <taxon>metagenomes</taxon>
        <taxon>ecological metagenomes</taxon>
    </lineage>
</organism>
<protein>
    <recommendedName>
        <fullName evidence="2">Methionine synthase</fullName>
    </recommendedName>
</protein>
<name>X1J232_9ZZZZ</name>
<comment type="caution">
    <text evidence="1">The sequence shown here is derived from an EMBL/GenBank/DDBJ whole genome shotgun (WGS) entry which is preliminary data.</text>
</comment>
<dbReference type="InterPro" id="IPR038071">
    <property type="entry name" value="UROD/MetE-like_sf"/>
</dbReference>
<dbReference type="SUPFAM" id="SSF51726">
    <property type="entry name" value="UROD/MetE-like"/>
    <property type="match status" value="1"/>
</dbReference>
<dbReference type="AlphaFoldDB" id="X1J232"/>
<sequence>DRQGDLESELERLYLAYFENDLSQGHISDDYAAGLGMLRRGEVVFPNPPLALKGQVTGPVSWSLTVVDENQRPILYDDVLGEAVAKHLRLKAAWQERELAKLASRTVMFIDEPYMASYGSAYVPLSRDQVIGLLEEVFAGLEGIKGVHCCGNTDWAILLKTSIDILSLDAYGYSEKLALYPEDVARFLERGGVIAWGIVPTNAMAETETVDSLVKRLHEALDRLVAKGVSRDALLRAGMITPS</sequence>
<dbReference type="EMBL" id="BARU01038775">
    <property type="protein sequence ID" value="GAH88012.1"/>
    <property type="molecule type" value="Genomic_DNA"/>
</dbReference>
<reference evidence="1" key="1">
    <citation type="journal article" date="2014" name="Front. Microbiol.">
        <title>High frequency of phylogenetically diverse reductive dehalogenase-homologous genes in deep subseafloor sedimentary metagenomes.</title>
        <authorList>
            <person name="Kawai M."/>
            <person name="Futagami T."/>
            <person name="Toyoda A."/>
            <person name="Takaki Y."/>
            <person name="Nishi S."/>
            <person name="Hori S."/>
            <person name="Arai W."/>
            <person name="Tsubouchi T."/>
            <person name="Morono Y."/>
            <person name="Uchiyama I."/>
            <person name="Ito T."/>
            <person name="Fujiyama A."/>
            <person name="Inagaki F."/>
            <person name="Takami H."/>
        </authorList>
    </citation>
    <scope>NUCLEOTIDE SEQUENCE</scope>
    <source>
        <strain evidence="1">Expedition CK06-06</strain>
    </source>
</reference>
<gene>
    <name evidence="1" type="ORF">S03H2_60204</name>
</gene>
<proteinExistence type="predicted"/>
<evidence type="ECO:0000313" key="1">
    <source>
        <dbReference type="EMBL" id="GAH88012.1"/>
    </source>
</evidence>
<dbReference type="Gene3D" id="3.20.20.210">
    <property type="match status" value="1"/>
</dbReference>
<accession>X1J232</accession>
<feature type="non-terminal residue" evidence="1">
    <location>
        <position position="243"/>
    </location>
</feature>
<evidence type="ECO:0008006" key="2">
    <source>
        <dbReference type="Google" id="ProtNLM"/>
    </source>
</evidence>
<feature type="non-terminal residue" evidence="1">
    <location>
        <position position="1"/>
    </location>
</feature>